<dbReference type="GO" id="GO:0016853">
    <property type="term" value="F:isomerase activity"/>
    <property type="evidence" value="ECO:0007669"/>
    <property type="project" value="UniProtKB-KW"/>
</dbReference>
<feature type="domain" description="SCP2" evidence="1">
    <location>
        <begin position="182"/>
        <end position="254"/>
    </location>
</feature>
<dbReference type="InterPro" id="IPR034660">
    <property type="entry name" value="DinB/YfiT-like"/>
</dbReference>
<dbReference type="EMBL" id="CP038799">
    <property type="protein sequence ID" value="QIV83998.1"/>
    <property type="molecule type" value="Genomic_DNA"/>
</dbReference>
<gene>
    <name evidence="3" type="ORF">EXE63_26285</name>
</gene>
<feature type="domain" description="Mycothiol-dependent maleylpyruvate isomerase metal-binding" evidence="2">
    <location>
        <begin position="14"/>
        <end position="142"/>
    </location>
</feature>
<organism evidence="3 4">
    <name type="scientific">Mycolicibacterium frederiksbergense</name>
    <dbReference type="NCBI Taxonomy" id="117567"/>
    <lineage>
        <taxon>Bacteria</taxon>
        <taxon>Bacillati</taxon>
        <taxon>Actinomycetota</taxon>
        <taxon>Actinomycetes</taxon>
        <taxon>Mycobacteriales</taxon>
        <taxon>Mycobacteriaceae</taxon>
        <taxon>Mycolicibacterium</taxon>
    </lineage>
</organism>
<evidence type="ECO:0000259" key="1">
    <source>
        <dbReference type="Pfam" id="PF02036"/>
    </source>
</evidence>
<dbReference type="NCBIfam" id="TIGR03083">
    <property type="entry name" value="maleylpyruvate isomerase family mycothiol-dependent enzyme"/>
    <property type="match status" value="1"/>
</dbReference>
<dbReference type="InterPro" id="IPR003033">
    <property type="entry name" value="SCP2_sterol-bd_dom"/>
</dbReference>
<keyword evidence="3" id="KW-0413">Isomerase</keyword>
<protein>
    <submittedName>
        <fullName evidence="3">Maleylpyruvate isomerase family mycothiol-dependent enzyme</fullName>
    </submittedName>
</protein>
<dbReference type="Pfam" id="PF02036">
    <property type="entry name" value="SCP2"/>
    <property type="match status" value="1"/>
</dbReference>
<evidence type="ECO:0000313" key="4">
    <source>
        <dbReference type="Proteomes" id="UP000501849"/>
    </source>
</evidence>
<name>A0A6H0S9G5_9MYCO</name>
<dbReference type="GO" id="GO:0046872">
    <property type="term" value="F:metal ion binding"/>
    <property type="evidence" value="ECO:0007669"/>
    <property type="project" value="InterPro"/>
</dbReference>
<dbReference type="SUPFAM" id="SSF55718">
    <property type="entry name" value="SCP-like"/>
    <property type="match status" value="1"/>
</dbReference>
<evidence type="ECO:0000313" key="3">
    <source>
        <dbReference type="EMBL" id="QIV83998.1"/>
    </source>
</evidence>
<dbReference type="InterPro" id="IPR036527">
    <property type="entry name" value="SCP2_sterol-bd_dom_sf"/>
</dbReference>
<evidence type="ECO:0000259" key="2">
    <source>
        <dbReference type="Pfam" id="PF11716"/>
    </source>
</evidence>
<reference evidence="3 4" key="1">
    <citation type="submission" date="2019-04" db="EMBL/GenBank/DDBJ databases">
        <title>Draft, Whole-Genome Sequence of the Anthracene-degrading Mycobacterium frederiksbergense LB501T, Isolated from a Polycyclic Aromatic Hydrocarbon (PAH)-Contaminated Soil.</title>
        <authorList>
            <person name="Augelletti F."/>
        </authorList>
    </citation>
    <scope>NUCLEOTIDE SEQUENCE [LARGE SCALE GENOMIC DNA]</scope>
    <source>
        <strain evidence="3 4">LB 501T</strain>
    </source>
</reference>
<sequence length="262" mass="28831">MRSLDEIRAATERSFQATETLCAGLKDADWQAQSLCPDWNVRAVVSHVTSIEAVLADWLPEDAAALPPLEKMAEFERDTAGLDNAAFLEKVRAIYEHRRRNLASLTDADLQRPSWTPVGPKTYGRFLEIRVFDFWVHERDIATPLAIETDDTGIDAEIALGEVEGSLGYIVGKKIGLPDGTSIAFHLTGPIVRDLNIAVEGKATRVDHLPHPDVEISAESTTFIQLACGRIDPQGAIDSGAIRWNGDAELGERAARNLRFTM</sequence>
<keyword evidence="3" id="KW-0670">Pyruvate</keyword>
<dbReference type="AlphaFoldDB" id="A0A6H0S9G5"/>
<proteinExistence type="predicted"/>
<dbReference type="Proteomes" id="UP000501849">
    <property type="component" value="Chromosome"/>
</dbReference>
<dbReference type="SUPFAM" id="SSF109854">
    <property type="entry name" value="DinB/YfiT-like putative metalloenzymes"/>
    <property type="match status" value="1"/>
</dbReference>
<keyword evidence="4" id="KW-1185">Reference proteome</keyword>
<dbReference type="InterPro" id="IPR024344">
    <property type="entry name" value="MDMPI_metal-binding"/>
</dbReference>
<dbReference type="Gene3D" id="1.20.120.450">
    <property type="entry name" value="dinb family like domain"/>
    <property type="match status" value="1"/>
</dbReference>
<dbReference type="RefSeq" id="WP_168144356.1">
    <property type="nucleotide sequence ID" value="NZ_CP038799.1"/>
</dbReference>
<dbReference type="InterPro" id="IPR017517">
    <property type="entry name" value="Maleyloyr_isom"/>
</dbReference>
<accession>A0A6H0S9G5</accession>
<dbReference type="KEGG" id="mfre:EXE63_26285"/>
<dbReference type="Pfam" id="PF11716">
    <property type="entry name" value="MDMPI_N"/>
    <property type="match status" value="1"/>
</dbReference>